<dbReference type="RefSeq" id="WP_248553095.1">
    <property type="nucleotide sequence ID" value="NZ_JALPRK010000019.1"/>
</dbReference>
<evidence type="ECO:0000256" key="2">
    <source>
        <dbReference type="ARBA" id="ARBA00011255"/>
    </source>
</evidence>
<name>A0A9X2BRK5_9BACL</name>
<dbReference type="GO" id="GO:0071973">
    <property type="term" value="P:bacterial-type flagellum-dependent cell motility"/>
    <property type="evidence" value="ECO:0007669"/>
    <property type="project" value="TreeGrafter"/>
</dbReference>
<keyword evidence="8" id="KW-0966">Cell projection</keyword>
<dbReference type="InterPro" id="IPR010809">
    <property type="entry name" value="FliD_C"/>
</dbReference>
<comment type="subunit">
    <text evidence="2 5">Homopentamer.</text>
</comment>
<dbReference type="Proteomes" id="UP001139534">
    <property type="component" value="Unassembled WGS sequence"/>
</dbReference>
<evidence type="ECO:0000313" key="9">
    <source>
        <dbReference type="Proteomes" id="UP001139534"/>
    </source>
</evidence>
<comment type="subcellular location">
    <subcellularLocation>
        <location evidence="5">Secreted</location>
    </subcellularLocation>
    <subcellularLocation>
        <location evidence="5">Bacterial flagellum</location>
    </subcellularLocation>
</comment>
<dbReference type="GO" id="GO:0007155">
    <property type="term" value="P:cell adhesion"/>
    <property type="evidence" value="ECO:0007669"/>
    <property type="project" value="InterPro"/>
</dbReference>
<comment type="function">
    <text evidence="5">Required for morphogenesis and for the elongation of the flagellar filament by facilitating polymerization of the flagellin monomers at the tip of growing filament. Forms a capping structure, which prevents flagellin subunits (transported through the central channel of the flagellum) from leaking out without polymerization at the distal end.</text>
</comment>
<feature type="domain" description="Flagellar hook-associated protein 2 N-terminal" evidence="6">
    <location>
        <begin position="8"/>
        <end position="106"/>
    </location>
</feature>
<comment type="similarity">
    <text evidence="1 5">Belongs to the FliD family.</text>
</comment>
<dbReference type="InterPro" id="IPR040026">
    <property type="entry name" value="FliD"/>
</dbReference>
<dbReference type="PANTHER" id="PTHR30288:SF0">
    <property type="entry name" value="FLAGELLAR HOOK-ASSOCIATED PROTEIN 2"/>
    <property type="match status" value="1"/>
</dbReference>
<evidence type="ECO:0000259" key="6">
    <source>
        <dbReference type="Pfam" id="PF02465"/>
    </source>
</evidence>
<evidence type="ECO:0000313" key="8">
    <source>
        <dbReference type="EMBL" id="MCK8489047.1"/>
    </source>
</evidence>
<sequence length="486" mass="53158">MRISGFASGMDIDSMVKELMQAKREPLNKLNQQKQLLDWKRENYREMSTKIVSFRNDKLLGYNNTFSMQAKRAELGGSNPNAVSVTASNSSTSLPVSIDVTNVAKASQVKIDLSVTGSSTLTTRETTLDKVITGDLSNIKINGKQIEGLTSTDTVSTLINKINSADAGVTAAFDTATQTLFITARETGEAAITTEGSLFSDTSKVTSFDGEDAVFSINGVAQTPQKSNIVDYDGLKITLKETGSATIQTKADTDKLVEAVKSFVSDYNNLIDSLNSKISEERYRKYAPLTEDQKKEMKEDEIKLWQDKAKSGLLRNDEIIERALSEMRSAVTGYVETGTGSININSIGLATGKWNEGGKLVIEDEAKLVQALEQNPDQVLEFFKATGNTTDTTETGIFNRVSKILNTSLNDLAEKAGTSRVSSDLKSSFLPNSLMGEEARNLDIRITNMLSKLTTMETNYYKQFTAMETAINKYNAQSGSLSSFLN</sequence>
<keyword evidence="9" id="KW-1185">Reference proteome</keyword>
<organism evidence="8 9">
    <name type="scientific">Paenibacillus mellifer</name>
    <dbReference type="NCBI Taxonomy" id="2937794"/>
    <lineage>
        <taxon>Bacteria</taxon>
        <taxon>Bacillati</taxon>
        <taxon>Bacillota</taxon>
        <taxon>Bacilli</taxon>
        <taxon>Bacillales</taxon>
        <taxon>Paenibacillaceae</taxon>
        <taxon>Paenibacillus</taxon>
    </lineage>
</organism>
<evidence type="ECO:0000256" key="4">
    <source>
        <dbReference type="ARBA" id="ARBA00023143"/>
    </source>
</evidence>
<proteinExistence type="inferred from homology"/>
<accession>A0A9X2BRK5</accession>
<protein>
    <recommendedName>
        <fullName evidence="5">Flagellar hook-associated protein 2</fullName>
        <shortName evidence="5">HAP2</shortName>
    </recommendedName>
    <alternativeName>
        <fullName evidence="5">Flagellar cap protein</fullName>
    </alternativeName>
</protein>
<dbReference type="Pfam" id="PF07195">
    <property type="entry name" value="FliD_C"/>
    <property type="match status" value="1"/>
</dbReference>
<dbReference type="GO" id="GO:0009421">
    <property type="term" value="C:bacterial-type flagellum filament cap"/>
    <property type="evidence" value="ECO:0007669"/>
    <property type="project" value="InterPro"/>
</dbReference>
<dbReference type="InterPro" id="IPR003481">
    <property type="entry name" value="FliD_N"/>
</dbReference>
<reference evidence="8" key="1">
    <citation type="submission" date="2022-04" db="EMBL/GenBank/DDBJ databases">
        <authorList>
            <person name="Seo M.-J."/>
        </authorList>
    </citation>
    <scope>NUCLEOTIDE SEQUENCE</scope>
    <source>
        <strain evidence="8">MBLB2552</strain>
    </source>
</reference>
<dbReference type="AlphaFoldDB" id="A0A9X2BRK5"/>
<feature type="domain" description="Flagellar hook-associated protein 2 C-terminal" evidence="7">
    <location>
        <begin position="210"/>
        <end position="476"/>
    </location>
</feature>
<comment type="caution">
    <text evidence="8">The sequence shown here is derived from an EMBL/GenBank/DDBJ whole genome shotgun (WGS) entry which is preliminary data.</text>
</comment>
<keyword evidence="8" id="KW-0282">Flagellum</keyword>
<keyword evidence="3" id="KW-0175">Coiled coil</keyword>
<gene>
    <name evidence="8" type="primary">fliD</name>
    <name evidence="8" type="ORF">M0651_17890</name>
</gene>
<evidence type="ECO:0000256" key="3">
    <source>
        <dbReference type="ARBA" id="ARBA00023054"/>
    </source>
</evidence>
<dbReference type="GO" id="GO:0005576">
    <property type="term" value="C:extracellular region"/>
    <property type="evidence" value="ECO:0007669"/>
    <property type="project" value="UniProtKB-SubCell"/>
</dbReference>
<evidence type="ECO:0000259" key="7">
    <source>
        <dbReference type="Pfam" id="PF07195"/>
    </source>
</evidence>
<dbReference type="GO" id="GO:0009424">
    <property type="term" value="C:bacterial-type flagellum hook"/>
    <property type="evidence" value="ECO:0007669"/>
    <property type="project" value="UniProtKB-UniRule"/>
</dbReference>
<keyword evidence="8" id="KW-0969">Cilium</keyword>
<keyword evidence="5" id="KW-0964">Secreted</keyword>
<evidence type="ECO:0000256" key="5">
    <source>
        <dbReference type="RuleBase" id="RU362066"/>
    </source>
</evidence>
<dbReference type="EMBL" id="JALPRK010000019">
    <property type="protein sequence ID" value="MCK8489047.1"/>
    <property type="molecule type" value="Genomic_DNA"/>
</dbReference>
<keyword evidence="4 5" id="KW-0975">Bacterial flagellum</keyword>
<dbReference type="Pfam" id="PF02465">
    <property type="entry name" value="FliD_N"/>
    <property type="match status" value="1"/>
</dbReference>
<evidence type="ECO:0000256" key="1">
    <source>
        <dbReference type="ARBA" id="ARBA00009764"/>
    </source>
</evidence>
<dbReference type="PANTHER" id="PTHR30288">
    <property type="entry name" value="FLAGELLAR CAP/ASSEMBLY PROTEIN FLID"/>
    <property type="match status" value="1"/>
</dbReference>